<dbReference type="PANTHER" id="PTHR30146">
    <property type="entry name" value="LACI-RELATED TRANSCRIPTIONAL REPRESSOR"/>
    <property type="match status" value="1"/>
</dbReference>
<dbReference type="SUPFAM" id="SSF53822">
    <property type="entry name" value="Periplasmic binding protein-like I"/>
    <property type="match status" value="1"/>
</dbReference>
<dbReference type="PROSITE" id="PS50932">
    <property type="entry name" value="HTH_LACI_2"/>
    <property type="match status" value="1"/>
</dbReference>
<organism evidence="6 7">
    <name type="scientific">Paenibacillus gansuensis</name>
    <dbReference type="NCBI Taxonomy" id="306542"/>
    <lineage>
        <taxon>Bacteria</taxon>
        <taxon>Bacillati</taxon>
        <taxon>Bacillota</taxon>
        <taxon>Bacilli</taxon>
        <taxon>Bacillales</taxon>
        <taxon>Paenibacillaceae</taxon>
        <taxon>Paenibacillus</taxon>
    </lineage>
</organism>
<dbReference type="PANTHER" id="PTHR30146:SF95">
    <property type="entry name" value="RIBOSE OPERON REPRESSOR"/>
    <property type="match status" value="1"/>
</dbReference>
<dbReference type="SUPFAM" id="SSF47413">
    <property type="entry name" value="lambda repressor-like DNA-binding domains"/>
    <property type="match status" value="1"/>
</dbReference>
<dbReference type="GO" id="GO:0003677">
    <property type="term" value="F:DNA binding"/>
    <property type="evidence" value="ECO:0007669"/>
    <property type="project" value="UniProtKB-KW"/>
</dbReference>
<evidence type="ECO:0000256" key="4">
    <source>
        <dbReference type="ARBA" id="ARBA00023163"/>
    </source>
</evidence>
<dbReference type="InterPro" id="IPR046335">
    <property type="entry name" value="LacI/GalR-like_sensor"/>
</dbReference>
<dbReference type="Gene3D" id="3.40.50.2300">
    <property type="match status" value="2"/>
</dbReference>
<keyword evidence="7" id="KW-1185">Reference proteome</keyword>
<evidence type="ECO:0000313" key="7">
    <source>
        <dbReference type="Proteomes" id="UP001597541"/>
    </source>
</evidence>
<dbReference type="Proteomes" id="UP001597541">
    <property type="component" value="Unassembled WGS sequence"/>
</dbReference>
<comment type="caution">
    <text evidence="6">The sequence shown here is derived from an EMBL/GenBank/DDBJ whole genome shotgun (WGS) entry which is preliminary data.</text>
</comment>
<name>A0ABW5PGR7_9BACL</name>
<dbReference type="Gene3D" id="1.10.260.40">
    <property type="entry name" value="lambda repressor-like DNA-binding domains"/>
    <property type="match status" value="1"/>
</dbReference>
<evidence type="ECO:0000259" key="5">
    <source>
        <dbReference type="PROSITE" id="PS50932"/>
    </source>
</evidence>
<dbReference type="SMART" id="SM00354">
    <property type="entry name" value="HTH_LACI"/>
    <property type="match status" value="1"/>
</dbReference>
<accession>A0ABW5PGR7</accession>
<keyword evidence="1" id="KW-0678">Repressor</keyword>
<dbReference type="Pfam" id="PF13377">
    <property type="entry name" value="Peripla_BP_3"/>
    <property type="match status" value="1"/>
</dbReference>
<keyword evidence="3 6" id="KW-0238">DNA-binding</keyword>
<dbReference type="InterPro" id="IPR000843">
    <property type="entry name" value="HTH_LacI"/>
</dbReference>
<dbReference type="RefSeq" id="WP_377604597.1">
    <property type="nucleotide sequence ID" value="NZ_JBHUME010000010.1"/>
</dbReference>
<evidence type="ECO:0000313" key="6">
    <source>
        <dbReference type="EMBL" id="MFD2614099.1"/>
    </source>
</evidence>
<protein>
    <submittedName>
        <fullName evidence="6">LacI family DNA-binding transcriptional regulator</fullName>
    </submittedName>
</protein>
<evidence type="ECO:0000256" key="2">
    <source>
        <dbReference type="ARBA" id="ARBA00023015"/>
    </source>
</evidence>
<dbReference type="Pfam" id="PF00356">
    <property type="entry name" value="LacI"/>
    <property type="match status" value="1"/>
</dbReference>
<gene>
    <name evidence="6" type="ORF">ACFSUF_16960</name>
</gene>
<dbReference type="InterPro" id="IPR028082">
    <property type="entry name" value="Peripla_BP_I"/>
</dbReference>
<evidence type="ECO:0000256" key="1">
    <source>
        <dbReference type="ARBA" id="ARBA00022491"/>
    </source>
</evidence>
<proteinExistence type="predicted"/>
<dbReference type="InterPro" id="IPR010982">
    <property type="entry name" value="Lambda_DNA-bd_dom_sf"/>
</dbReference>
<reference evidence="7" key="1">
    <citation type="journal article" date="2019" name="Int. J. Syst. Evol. Microbiol.">
        <title>The Global Catalogue of Microorganisms (GCM) 10K type strain sequencing project: providing services to taxonomists for standard genome sequencing and annotation.</title>
        <authorList>
            <consortium name="The Broad Institute Genomics Platform"/>
            <consortium name="The Broad Institute Genome Sequencing Center for Infectious Disease"/>
            <person name="Wu L."/>
            <person name="Ma J."/>
        </authorList>
    </citation>
    <scope>NUCLEOTIDE SEQUENCE [LARGE SCALE GENOMIC DNA]</scope>
    <source>
        <strain evidence="7">KCTC 3950</strain>
    </source>
</reference>
<keyword evidence="4" id="KW-0804">Transcription</keyword>
<dbReference type="CDD" id="cd06267">
    <property type="entry name" value="PBP1_LacI_sugar_binding-like"/>
    <property type="match status" value="1"/>
</dbReference>
<dbReference type="CDD" id="cd01392">
    <property type="entry name" value="HTH_LacI"/>
    <property type="match status" value="1"/>
</dbReference>
<dbReference type="EMBL" id="JBHUME010000010">
    <property type="protein sequence ID" value="MFD2614099.1"/>
    <property type="molecule type" value="Genomic_DNA"/>
</dbReference>
<evidence type="ECO:0000256" key="3">
    <source>
        <dbReference type="ARBA" id="ARBA00023125"/>
    </source>
</evidence>
<keyword evidence="2" id="KW-0805">Transcription regulation</keyword>
<sequence>MATIRDVSKLAGCSVATVSRVINRKGYVHKNTEEAIKSAMKALNYSPDRIARSLAGKGSLTVGLVIPDILNPFFPQLARAIEDVASDNGYNVILCNTSNDPAKERKCLDVLISKRVDGILLASSTILPEQILELQRSAIPVVLIDHQFPEIPILSIVARNREGGAIAVRHLLEEGCRKIGHIRGPLHVAASLDRCLGYEDECGSEPWFIPSLIAQGDFHSEGGFRAMQELISRHPDIDGVFAGNDQMAIGALHALYKLGIEVPQQVKLIGFDGIASNRTVPQLSTVSQPIYTMGSQAMEYLLRLIAGETLPQQVHEFEVQLVIKETTKAEGRMAVQ</sequence>
<feature type="domain" description="HTH lacI-type" evidence="5">
    <location>
        <begin position="2"/>
        <end position="56"/>
    </location>
</feature>